<dbReference type="Proteomes" id="UP001321498">
    <property type="component" value="Chromosome"/>
</dbReference>
<dbReference type="Gene3D" id="3.40.50.920">
    <property type="match status" value="1"/>
</dbReference>
<keyword evidence="5" id="KW-1185">Reference proteome</keyword>
<name>A0ABN6XMG7_9MICO</name>
<protein>
    <recommendedName>
        <fullName evidence="3">Xylulose 5-phosphate/Fructose 6-phosphate phosphoketolase C-terminal domain-containing protein</fullName>
    </recommendedName>
</protein>
<feature type="domain" description="Xylulose 5-phosphate/Fructose 6-phosphate phosphoketolase C-terminal" evidence="3">
    <location>
        <begin position="2"/>
        <end position="101"/>
    </location>
</feature>
<evidence type="ECO:0000313" key="5">
    <source>
        <dbReference type="Proteomes" id="UP001321498"/>
    </source>
</evidence>
<sequence>MVFAYHGYPWLIHRLTYRRTGHANLHVRGYKEEGTTTTPFDMVMLNDLDRFHLVIDVLDRVPGLASRYAGLRQEMADARLRARLYTREVGEDLPEVANWQWSQTAEEVRTLSQAGTDTGDDNA</sequence>
<evidence type="ECO:0000256" key="2">
    <source>
        <dbReference type="ARBA" id="ARBA00023239"/>
    </source>
</evidence>
<dbReference type="InterPro" id="IPR009014">
    <property type="entry name" value="Transketo_C/PFOR_II"/>
</dbReference>
<keyword evidence="2" id="KW-0456">Lyase</keyword>
<comment type="similarity">
    <text evidence="1">Belongs to the XFP family.</text>
</comment>
<reference evidence="5" key="1">
    <citation type="journal article" date="2019" name="Int. J. Syst. Evol. Microbiol.">
        <title>The Global Catalogue of Microorganisms (GCM) 10K type strain sequencing project: providing services to taxonomists for standard genome sequencing and annotation.</title>
        <authorList>
            <consortium name="The Broad Institute Genomics Platform"/>
            <consortium name="The Broad Institute Genome Sequencing Center for Infectious Disease"/>
            <person name="Wu L."/>
            <person name="Ma J."/>
        </authorList>
    </citation>
    <scope>NUCLEOTIDE SEQUENCE [LARGE SCALE GENOMIC DNA]</scope>
    <source>
        <strain evidence="5">NBRC 108725</strain>
    </source>
</reference>
<dbReference type="InterPro" id="IPR018969">
    <property type="entry name" value="Xul5P/Fru6P_PKetolase_C"/>
</dbReference>
<evidence type="ECO:0000313" key="4">
    <source>
        <dbReference type="EMBL" id="BDZ46106.1"/>
    </source>
</evidence>
<dbReference type="InterPro" id="IPR005593">
    <property type="entry name" value="Xul5P/Fru6P_PKetolase"/>
</dbReference>
<proteinExistence type="inferred from homology"/>
<organism evidence="4 5">
    <name type="scientific">Naasia aerilata</name>
    <dbReference type="NCBI Taxonomy" id="1162966"/>
    <lineage>
        <taxon>Bacteria</taxon>
        <taxon>Bacillati</taxon>
        <taxon>Actinomycetota</taxon>
        <taxon>Actinomycetes</taxon>
        <taxon>Micrococcales</taxon>
        <taxon>Microbacteriaceae</taxon>
        <taxon>Naasia</taxon>
    </lineage>
</organism>
<accession>A0ABN6XMG7</accession>
<evidence type="ECO:0000256" key="1">
    <source>
        <dbReference type="ARBA" id="ARBA00005623"/>
    </source>
</evidence>
<dbReference type="Pfam" id="PF09363">
    <property type="entry name" value="XFP_C"/>
    <property type="match status" value="1"/>
</dbReference>
<gene>
    <name evidence="4" type="ORF">GCM10025866_20150</name>
</gene>
<evidence type="ECO:0000259" key="3">
    <source>
        <dbReference type="Pfam" id="PF09363"/>
    </source>
</evidence>
<dbReference type="PANTHER" id="PTHR31273:SF0">
    <property type="entry name" value="PHOSPHOKETOLASE-RELATED"/>
    <property type="match status" value="1"/>
</dbReference>
<dbReference type="PANTHER" id="PTHR31273">
    <property type="entry name" value="PHOSPHOKETOLASE-RELATED"/>
    <property type="match status" value="1"/>
</dbReference>
<dbReference type="EMBL" id="AP027731">
    <property type="protein sequence ID" value="BDZ46106.1"/>
    <property type="molecule type" value="Genomic_DNA"/>
</dbReference>